<accession>A0A438CX75</accession>
<feature type="region of interest" description="Disordered" evidence="2">
    <location>
        <begin position="335"/>
        <end position="356"/>
    </location>
</feature>
<evidence type="ECO:0000256" key="1">
    <source>
        <dbReference type="SAM" id="Coils"/>
    </source>
</evidence>
<name>A0A438CX75_VITVI</name>
<keyword evidence="1" id="KW-0175">Coiled coil</keyword>
<reference evidence="3 4" key="1">
    <citation type="journal article" date="2018" name="PLoS Genet.">
        <title>Population sequencing reveals clonal diversity and ancestral inbreeding in the grapevine cultivar Chardonnay.</title>
        <authorList>
            <person name="Roach M.J."/>
            <person name="Johnson D.L."/>
            <person name="Bohlmann J."/>
            <person name="van Vuuren H.J."/>
            <person name="Jones S.J."/>
            <person name="Pretorius I.S."/>
            <person name="Schmidt S.A."/>
            <person name="Borneman A.R."/>
        </authorList>
    </citation>
    <scope>NUCLEOTIDE SEQUENCE [LARGE SCALE GENOMIC DNA]</scope>
    <source>
        <strain evidence="4">cv. Chardonnay</strain>
        <tissue evidence="3">Leaf</tissue>
    </source>
</reference>
<sequence length="928" mass="106210">MESPEILESIRVSDASVSSCGDESVQLSNSVKGSENLGDDLLEDLDSYLEDINDRLTISRMVSNSVIKGMVNAVAQEANEKIAMKNLEVAGLKEALHFCHVDADETDPFRSLINFHEAKNKKCRSASSLLAALAEHDRLRESLGNLKSSAREQFKKLQKEISGIRGSSPMRRINSSSEVGLCGILQEKASEKWTDVDKTIDTLMTTLDTVYEQVNNIVYLSKASVSEWLQDWEFQGEIEAMVIEHSIRSLREEFEERLWNQNAHFCGNGSVYWPEKTKEISRLRQELDAISKMLSTSEFGQLISHGSCEIGEEWNNTKGTDHFHRKVLSNHVSPATSVWEGNGKHEESKTSMPENLESSSLLKHMSKEELFNHFKTEMTKMRRNHESQVQEMAEQYISLKGKFLKERGSSLPLRKDKEFDAMRKKIPEVILKLDDILVENEKLPAFSNNAESLGSLKDRLDTLLSENHQLRDSLTDRKKEVRYLSTQLSVAAEKMSQHSLAEAKLLKIIGNLKSAIEDAKIEASISEDVNKCILSEVTNQIKCDTEESNMESTLMQQIYEVILREAAQNAETTSKYEIEDSDMEFIIMQGVSAIIYREVMKDAEAKLNIMNVKYDCENEARVSIEIKVVEKEKALRLEFDEKERLKQEIILLEASLEEKERSALEIADALVKEKEQFELASQELNNLREHTNQQQKLISESSREADITKGNLVEALEQIDLQKVEICELKQKLEIKRKELGETDEQRRMLLAVARETQNALSLVEAREREHSKQMESIIVFMNGLSKVMAEFEGRVEKDVKRNSFRDVMSESNLSYPDNHRLSINSKAWEKLLHVKLEHANSQLTPLIQKANILRRTSLRYKQRLERRYSDLQKAEAEVDLLGDEVDALLSLLEKIYIALDHYSPILQHYPGVRYSFLTLAMVHIFPQ</sequence>
<proteinExistence type="predicted"/>
<dbReference type="InterPro" id="IPR037490">
    <property type="entry name" value="WAP"/>
</dbReference>
<dbReference type="EMBL" id="QGNW01001937">
    <property type="protein sequence ID" value="RVW27815.1"/>
    <property type="molecule type" value="Genomic_DNA"/>
</dbReference>
<comment type="caution">
    <text evidence="3">The sequence shown here is derived from an EMBL/GenBank/DDBJ whole genome shotgun (WGS) entry which is preliminary data.</text>
</comment>
<evidence type="ECO:0000313" key="3">
    <source>
        <dbReference type="EMBL" id="RVW27815.1"/>
    </source>
</evidence>
<dbReference type="Proteomes" id="UP000288805">
    <property type="component" value="Unassembled WGS sequence"/>
</dbReference>
<evidence type="ECO:0000256" key="2">
    <source>
        <dbReference type="SAM" id="MobiDB-lite"/>
    </source>
</evidence>
<dbReference type="PANTHER" id="PTHR33883:SF10">
    <property type="entry name" value="WPP DOMAIN-ASSOCIATED PROTEIN"/>
    <property type="match status" value="1"/>
</dbReference>
<dbReference type="PANTHER" id="PTHR33883">
    <property type="entry name" value="WPP DOMAIN-ASSOCIATED PROTEIN"/>
    <property type="match status" value="1"/>
</dbReference>
<evidence type="ECO:0000313" key="4">
    <source>
        <dbReference type="Proteomes" id="UP000288805"/>
    </source>
</evidence>
<gene>
    <name evidence="3" type="primary">WAP_2</name>
    <name evidence="3" type="ORF">CK203_107073</name>
</gene>
<dbReference type="AlphaFoldDB" id="A0A438CX75"/>
<feature type="coiled-coil region" evidence="1">
    <location>
        <begin position="628"/>
        <end position="694"/>
    </location>
</feature>
<organism evidence="3 4">
    <name type="scientific">Vitis vinifera</name>
    <name type="common">Grape</name>
    <dbReference type="NCBI Taxonomy" id="29760"/>
    <lineage>
        <taxon>Eukaryota</taxon>
        <taxon>Viridiplantae</taxon>
        <taxon>Streptophyta</taxon>
        <taxon>Embryophyta</taxon>
        <taxon>Tracheophyta</taxon>
        <taxon>Spermatophyta</taxon>
        <taxon>Magnoliopsida</taxon>
        <taxon>eudicotyledons</taxon>
        <taxon>Gunneridae</taxon>
        <taxon>Pentapetalae</taxon>
        <taxon>rosids</taxon>
        <taxon>Vitales</taxon>
        <taxon>Vitaceae</taxon>
        <taxon>Viteae</taxon>
        <taxon>Vitis</taxon>
    </lineage>
</organism>
<protein>
    <submittedName>
        <fullName evidence="3">WPP domain-associated protein</fullName>
    </submittedName>
</protein>